<protein>
    <recommendedName>
        <fullName evidence="1">Aminotransferase-like plant mobile domain-containing protein</fullName>
    </recommendedName>
</protein>
<dbReference type="EMBL" id="LR862145">
    <property type="protein sequence ID" value="CAD1825690.1"/>
    <property type="molecule type" value="Genomic_DNA"/>
</dbReference>
<sequence>MRSSAMANFTQGYFIDAGSISAVLLEPTGNTSEAEDVHCLGLCILQGRPSWRGLRILGDETILNGLTEWKDDIIRRFKTTLYSADILGGIIAFGGKYELDSRIFKGLVEAWCSETNTFIFLMGILVSFFGISGYYEGQWLQAAFLSLWLCKFIMPSGQRDTIRPEVFVMASKLGEGLRVALAPAVLCSIQVALGHMASNLRGPSNSNYRFPIHFLATWIHSHFRGTCTGVKFDAEVIRVLNRMQISEIYFHAQPYNPHRCEPCWKANTFVCSLVKEYVRAYFSSGIDSLVENELNPKKICKSIPRSLLVEPQRGVCHDHSPLIDAKAIAANPQDIAPHEIEDSIPSRYNPEVDYELTPSVSKDNLDSPQNTIRTMELVGEEISNENLVGEEIDSDNLAGEEIYGKGLNGEENDSEKIDGKKNCTEGLIGKEICREELVVYEFAGEEFTSEELADERSPRKKEGG</sequence>
<dbReference type="PANTHER" id="PTHR46033:SF80">
    <property type="entry name" value="PROTEIN MAIN-LIKE 2-LIKE"/>
    <property type="match status" value="1"/>
</dbReference>
<proteinExistence type="predicted"/>
<dbReference type="InterPro" id="IPR044824">
    <property type="entry name" value="MAIN-like"/>
</dbReference>
<gene>
    <name evidence="2" type="ORF">CB5_LOCUS8901</name>
</gene>
<evidence type="ECO:0000313" key="2">
    <source>
        <dbReference type="EMBL" id="CAD1825690.1"/>
    </source>
</evidence>
<dbReference type="GO" id="GO:0010073">
    <property type="term" value="P:meristem maintenance"/>
    <property type="evidence" value="ECO:0007669"/>
    <property type="project" value="InterPro"/>
</dbReference>
<dbReference type="Pfam" id="PF10536">
    <property type="entry name" value="PMD"/>
    <property type="match status" value="1"/>
</dbReference>
<evidence type="ECO:0000259" key="1">
    <source>
        <dbReference type="Pfam" id="PF10536"/>
    </source>
</evidence>
<feature type="domain" description="Aminotransferase-like plant mobile" evidence="1">
    <location>
        <begin position="141"/>
        <end position="226"/>
    </location>
</feature>
<dbReference type="AlphaFoldDB" id="A0A6V7P4G8"/>
<accession>A0A6V7P4G8</accession>
<organism evidence="2">
    <name type="scientific">Ananas comosus var. bracteatus</name>
    <name type="common">red pineapple</name>
    <dbReference type="NCBI Taxonomy" id="296719"/>
    <lineage>
        <taxon>Eukaryota</taxon>
        <taxon>Viridiplantae</taxon>
        <taxon>Streptophyta</taxon>
        <taxon>Embryophyta</taxon>
        <taxon>Tracheophyta</taxon>
        <taxon>Spermatophyta</taxon>
        <taxon>Magnoliopsida</taxon>
        <taxon>Liliopsida</taxon>
        <taxon>Poales</taxon>
        <taxon>Bromeliaceae</taxon>
        <taxon>Bromelioideae</taxon>
        <taxon>Ananas</taxon>
    </lineage>
</organism>
<dbReference type="PANTHER" id="PTHR46033">
    <property type="entry name" value="PROTEIN MAIN-LIKE 2"/>
    <property type="match status" value="1"/>
</dbReference>
<dbReference type="InterPro" id="IPR019557">
    <property type="entry name" value="AminoTfrase-like_pln_mobile"/>
</dbReference>
<reference evidence="2" key="1">
    <citation type="submission" date="2020-07" db="EMBL/GenBank/DDBJ databases">
        <authorList>
            <person name="Lin J."/>
        </authorList>
    </citation>
    <scope>NUCLEOTIDE SEQUENCE</scope>
</reference>
<name>A0A6V7P4G8_ANACO</name>